<sequence>RILDGKTADDFVSSIKDVIENWS</sequence>
<dbReference type="AlphaFoldDB" id="A0A3B0WHV4"/>
<gene>
    <name evidence="1" type="ORF">MNBD_CHLOROFLEXI01-2803</name>
</gene>
<evidence type="ECO:0000313" key="1">
    <source>
        <dbReference type="EMBL" id="VAW43124.1"/>
    </source>
</evidence>
<name>A0A3B0WHV4_9ZZZZ</name>
<dbReference type="EMBL" id="UOEU01001031">
    <property type="protein sequence ID" value="VAW43124.1"/>
    <property type="molecule type" value="Genomic_DNA"/>
</dbReference>
<reference evidence="1" key="1">
    <citation type="submission" date="2018-06" db="EMBL/GenBank/DDBJ databases">
        <authorList>
            <person name="Zhirakovskaya E."/>
        </authorList>
    </citation>
    <scope>NUCLEOTIDE SEQUENCE</scope>
</reference>
<protein>
    <submittedName>
        <fullName evidence="1">Uncharacterized protein</fullName>
    </submittedName>
</protein>
<proteinExistence type="predicted"/>
<organism evidence="1">
    <name type="scientific">hydrothermal vent metagenome</name>
    <dbReference type="NCBI Taxonomy" id="652676"/>
    <lineage>
        <taxon>unclassified sequences</taxon>
        <taxon>metagenomes</taxon>
        <taxon>ecological metagenomes</taxon>
    </lineage>
</organism>
<feature type="non-terminal residue" evidence="1">
    <location>
        <position position="1"/>
    </location>
</feature>
<accession>A0A3B0WHV4</accession>